<protein>
    <submittedName>
        <fullName evidence="2">Uncharacterized protein</fullName>
    </submittedName>
</protein>
<feature type="compositionally biased region" description="Polar residues" evidence="1">
    <location>
        <begin position="9"/>
        <end position="43"/>
    </location>
</feature>
<name>A0A9Q3P7E5_9BASI</name>
<sequence>MVRQAKIETASTDTRIIPASTSNSEYNSTDIITHNNQPEPTSSESINLDISNTLQNARNLANNKEPAITTQAAPKSVIDMIMAEANQLQKDRGQ</sequence>
<dbReference type="EMBL" id="AVOT02057504">
    <property type="protein sequence ID" value="MBW0551598.1"/>
    <property type="molecule type" value="Genomic_DNA"/>
</dbReference>
<proteinExistence type="predicted"/>
<comment type="caution">
    <text evidence="2">The sequence shown here is derived from an EMBL/GenBank/DDBJ whole genome shotgun (WGS) entry which is preliminary data.</text>
</comment>
<evidence type="ECO:0000256" key="1">
    <source>
        <dbReference type="SAM" id="MobiDB-lite"/>
    </source>
</evidence>
<organism evidence="2 3">
    <name type="scientific">Austropuccinia psidii MF-1</name>
    <dbReference type="NCBI Taxonomy" id="1389203"/>
    <lineage>
        <taxon>Eukaryota</taxon>
        <taxon>Fungi</taxon>
        <taxon>Dikarya</taxon>
        <taxon>Basidiomycota</taxon>
        <taxon>Pucciniomycotina</taxon>
        <taxon>Pucciniomycetes</taxon>
        <taxon>Pucciniales</taxon>
        <taxon>Sphaerophragmiaceae</taxon>
        <taxon>Austropuccinia</taxon>
    </lineage>
</organism>
<evidence type="ECO:0000313" key="3">
    <source>
        <dbReference type="Proteomes" id="UP000765509"/>
    </source>
</evidence>
<evidence type="ECO:0000313" key="2">
    <source>
        <dbReference type="EMBL" id="MBW0551598.1"/>
    </source>
</evidence>
<accession>A0A9Q3P7E5</accession>
<dbReference type="Proteomes" id="UP000765509">
    <property type="component" value="Unassembled WGS sequence"/>
</dbReference>
<keyword evidence="3" id="KW-1185">Reference proteome</keyword>
<reference evidence="2" key="1">
    <citation type="submission" date="2021-03" db="EMBL/GenBank/DDBJ databases">
        <title>Draft genome sequence of rust myrtle Austropuccinia psidii MF-1, a brazilian biotype.</title>
        <authorList>
            <person name="Quecine M.C."/>
            <person name="Pachon D.M.R."/>
            <person name="Bonatelli M.L."/>
            <person name="Correr F.H."/>
            <person name="Franceschini L.M."/>
            <person name="Leite T.F."/>
            <person name="Margarido G.R.A."/>
            <person name="Almeida C.A."/>
            <person name="Ferrarezi J.A."/>
            <person name="Labate C.A."/>
        </authorList>
    </citation>
    <scope>NUCLEOTIDE SEQUENCE</scope>
    <source>
        <strain evidence="2">MF-1</strain>
    </source>
</reference>
<feature type="region of interest" description="Disordered" evidence="1">
    <location>
        <begin position="1"/>
        <end position="43"/>
    </location>
</feature>
<gene>
    <name evidence="2" type="ORF">O181_091313</name>
</gene>
<dbReference type="AlphaFoldDB" id="A0A9Q3P7E5"/>